<proteinExistence type="predicted"/>
<dbReference type="AlphaFoldDB" id="A0A4Y4CZD8"/>
<sequence>MADVRMAIKKELEELKLYGMQVFKVWVHENEAVESGDKKAWDLCIDHAKQADIFLMLYNGNAGWAGTLEQHPDQLGICHAELAAAYGKAASKVRSIQLPLCGEENEPNRRFRDYVKRQQILGPQVQTGEDAIKKAGDIAVAALLSLARAGVCVASKGSFYTGEALEWTRLDFQGRRKVTTEAVAKFLGERHGVKPAQARPTTVVVPLAGGQIAFVCDCIPSALTTAAARELVGQPFLRDHVLCAALPEGVGPVHLIACQKGVTETQALRQLGFPDAIAVTAPFGVYVADPVQKIQMVFIANCRDETTTLGQLQRFLQWLEQEGEDRRLAVRAGARRRIADLIAKEQ</sequence>
<protein>
    <recommendedName>
        <fullName evidence="3">DUF4062 domain-containing protein</fullName>
    </recommendedName>
</protein>
<accession>A0A4Y4CZD8</accession>
<organism evidence="1 2">
    <name type="scientific">Zoogloea ramigera</name>
    <dbReference type="NCBI Taxonomy" id="350"/>
    <lineage>
        <taxon>Bacteria</taxon>
        <taxon>Pseudomonadati</taxon>
        <taxon>Pseudomonadota</taxon>
        <taxon>Betaproteobacteria</taxon>
        <taxon>Rhodocyclales</taxon>
        <taxon>Zoogloeaceae</taxon>
        <taxon>Zoogloea</taxon>
    </lineage>
</organism>
<evidence type="ECO:0000313" key="1">
    <source>
        <dbReference type="EMBL" id="GEC97472.1"/>
    </source>
</evidence>
<dbReference type="EMBL" id="BJNV01000090">
    <property type="protein sequence ID" value="GEC97472.1"/>
    <property type="molecule type" value="Genomic_DNA"/>
</dbReference>
<evidence type="ECO:0008006" key="3">
    <source>
        <dbReference type="Google" id="ProtNLM"/>
    </source>
</evidence>
<name>A0A4Y4CZD8_ZOORA</name>
<comment type="caution">
    <text evidence="1">The sequence shown here is derived from an EMBL/GenBank/DDBJ whole genome shotgun (WGS) entry which is preliminary data.</text>
</comment>
<evidence type="ECO:0000313" key="2">
    <source>
        <dbReference type="Proteomes" id="UP000318422"/>
    </source>
</evidence>
<gene>
    <name evidence="1" type="ORF">ZRA01_35450</name>
</gene>
<keyword evidence="2" id="KW-1185">Reference proteome</keyword>
<reference evidence="1 2" key="1">
    <citation type="submission" date="2019-06" db="EMBL/GenBank/DDBJ databases">
        <title>Whole genome shotgun sequence of Zoogloea ramigera NBRC 15342.</title>
        <authorList>
            <person name="Hosoyama A."/>
            <person name="Uohara A."/>
            <person name="Ohji S."/>
            <person name="Ichikawa N."/>
        </authorList>
    </citation>
    <scope>NUCLEOTIDE SEQUENCE [LARGE SCALE GENOMIC DNA]</scope>
    <source>
        <strain evidence="1 2">NBRC 15342</strain>
    </source>
</reference>
<dbReference type="Proteomes" id="UP000318422">
    <property type="component" value="Unassembled WGS sequence"/>
</dbReference>